<dbReference type="AlphaFoldDB" id="A0A931ASS4"/>
<name>A0A931ASS4_9FIRM</name>
<dbReference type="Pfam" id="PF01980">
    <property type="entry name" value="TrmO_N"/>
    <property type="match status" value="1"/>
</dbReference>
<keyword evidence="5" id="KW-1185">Reference proteome</keyword>
<dbReference type="Gene3D" id="2.40.30.70">
    <property type="entry name" value="YaeB-like"/>
    <property type="match status" value="1"/>
</dbReference>
<dbReference type="Proteomes" id="UP000621436">
    <property type="component" value="Unassembled WGS sequence"/>
</dbReference>
<evidence type="ECO:0000259" key="3">
    <source>
        <dbReference type="PROSITE" id="PS51668"/>
    </source>
</evidence>
<dbReference type="GO" id="GO:0032259">
    <property type="term" value="P:methylation"/>
    <property type="evidence" value="ECO:0007669"/>
    <property type="project" value="UniProtKB-KW"/>
</dbReference>
<dbReference type="SUPFAM" id="SSF118196">
    <property type="entry name" value="YaeB-like"/>
    <property type="match status" value="1"/>
</dbReference>
<keyword evidence="4" id="KW-0808">Transferase</keyword>
<dbReference type="InterPro" id="IPR036414">
    <property type="entry name" value="YaeB_N_sf"/>
</dbReference>
<protein>
    <submittedName>
        <fullName evidence="4">SAM-dependent methyltransferase</fullName>
    </submittedName>
</protein>
<comment type="caution">
    <text evidence="4">The sequence shown here is derived from an EMBL/GenBank/DDBJ whole genome shotgun (WGS) entry which is preliminary data.</text>
</comment>
<evidence type="ECO:0000313" key="5">
    <source>
        <dbReference type="Proteomes" id="UP000621436"/>
    </source>
</evidence>
<dbReference type="RefSeq" id="WP_270452177.1">
    <property type="nucleotide sequence ID" value="NZ_JADPIE010000001.1"/>
</dbReference>
<dbReference type="InterPro" id="IPR036413">
    <property type="entry name" value="YaeB-like_sf"/>
</dbReference>
<keyword evidence="4" id="KW-0489">Methyltransferase</keyword>
<organism evidence="4 5">
    <name type="scientific">Halonatronomonas betaini</name>
    <dbReference type="NCBI Taxonomy" id="2778430"/>
    <lineage>
        <taxon>Bacteria</taxon>
        <taxon>Bacillati</taxon>
        <taxon>Bacillota</taxon>
        <taxon>Clostridia</taxon>
        <taxon>Halanaerobiales</taxon>
        <taxon>Halarsenatibacteraceae</taxon>
        <taxon>Halonatronomonas</taxon>
    </lineage>
</organism>
<sequence>MKNKLLSRDDNILKVKGLDAINETPVLDIRPFAENYDCPS</sequence>
<evidence type="ECO:0000256" key="2">
    <source>
        <dbReference type="ARBA" id="ARBA00033753"/>
    </source>
</evidence>
<keyword evidence="1" id="KW-0949">S-adenosyl-L-methionine</keyword>
<feature type="domain" description="TsaA-like" evidence="3">
    <location>
        <begin position="1"/>
        <end position="40"/>
    </location>
</feature>
<reference evidence="4" key="1">
    <citation type="submission" date="2020-11" db="EMBL/GenBank/DDBJ databases">
        <title>Halonatronomonas betainensis gen. nov., sp. nov. a novel haloalkaliphilic representative of the family Halanaerobiacae capable of betaine degradation.</title>
        <authorList>
            <person name="Boltyanskaya Y."/>
            <person name="Kevbrin V."/>
            <person name="Detkova E."/>
            <person name="Grouzdev D.S."/>
            <person name="Koziaeva V."/>
            <person name="Zhilina T."/>
        </authorList>
    </citation>
    <scope>NUCLEOTIDE SEQUENCE</scope>
    <source>
        <strain evidence="4">Z-7014</strain>
    </source>
</reference>
<accession>A0A931ASS4</accession>
<evidence type="ECO:0000313" key="4">
    <source>
        <dbReference type="EMBL" id="MBF8435541.1"/>
    </source>
</evidence>
<dbReference type="GO" id="GO:0008168">
    <property type="term" value="F:methyltransferase activity"/>
    <property type="evidence" value="ECO:0007669"/>
    <property type="project" value="UniProtKB-KW"/>
</dbReference>
<gene>
    <name evidence="4" type="ORF">I0Q91_00485</name>
</gene>
<dbReference type="PROSITE" id="PS51668">
    <property type="entry name" value="TSAA_2"/>
    <property type="match status" value="1"/>
</dbReference>
<evidence type="ECO:0000256" key="1">
    <source>
        <dbReference type="ARBA" id="ARBA00022691"/>
    </source>
</evidence>
<dbReference type="InterPro" id="IPR023370">
    <property type="entry name" value="TrmO-like_N"/>
</dbReference>
<dbReference type="EMBL" id="JADPIE010000001">
    <property type="protein sequence ID" value="MBF8435541.1"/>
    <property type="molecule type" value="Genomic_DNA"/>
</dbReference>
<proteinExistence type="inferred from homology"/>
<comment type="similarity">
    <text evidence="2">Belongs to the tRNA methyltransferase O family.</text>
</comment>